<accession>A0A378RLW1</accession>
<protein>
    <submittedName>
        <fullName evidence="1">Uncharacterized protein</fullName>
    </submittedName>
</protein>
<evidence type="ECO:0000313" key="2">
    <source>
        <dbReference type="Proteomes" id="UP000255024"/>
    </source>
</evidence>
<dbReference type="AlphaFoldDB" id="A0A378RLW1"/>
<dbReference type="EMBL" id="UGQL01000001">
    <property type="protein sequence ID" value="STZ27177.1"/>
    <property type="molecule type" value="Genomic_DNA"/>
</dbReference>
<keyword evidence="2" id="KW-1185">Reference proteome</keyword>
<reference evidence="1 2" key="1">
    <citation type="submission" date="2018-06" db="EMBL/GenBank/DDBJ databases">
        <authorList>
            <consortium name="Pathogen Informatics"/>
            <person name="Doyle S."/>
        </authorList>
    </citation>
    <scope>NUCLEOTIDE SEQUENCE [LARGE SCALE GENOMIC DNA]</scope>
    <source>
        <strain evidence="1 2">NCTC11179</strain>
    </source>
</reference>
<dbReference type="Proteomes" id="UP000255024">
    <property type="component" value="Unassembled WGS sequence"/>
</dbReference>
<evidence type="ECO:0000313" key="1">
    <source>
        <dbReference type="EMBL" id="STZ27177.1"/>
    </source>
</evidence>
<organism evidence="1 2">
    <name type="scientific">Myroides odoratus</name>
    <name type="common">Flavobacterium odoratum</name>
    <dbReference type="NCBI Taxonomy" id="256"/>
    <lineage>
        <taxon>Bacteria</taxon>
        <taxon>Pseudomonadati</taxon>
        <taxon>Bacteroidota</taxon>
        <taxon>Flavobacteriia</taxon>
        <taxon>Flavobacteriales</taxon>
        <taxon>Flavobacteriaceae</taxon>
        <taxon>Myroides</taxon>
    </lineage>
</organism>
<name>A0A378RLW1_MYROD</name>
<proteinExistence type="predicted"/>
<sequence>MFPLCFFIEMRLVRGCFGERLTVLYFVRFAHRLTILSSHWELSGYLAICHYGILHLTALPPYHLSGNYPVTWQIAICHYGILHHTNITPSPISPISPISPPYKKTKPHMTSIQGFSSFSQTYVLYGALQSNLNPIEKDYS</sequence>
<gene>
    <name evidence="1" type="ORF">NCTC11179_00710</name>
</gene>